<evidence type="ECO:0000256" key="3">
    <source>
        <dbReference type="ARBA" id="ARBA00022677"/>
    </source>
</evidence>
<dbReference type="PIRSF" id="PIRSF036881">
    <property type="entry name" value="PAT"/>
    <property type="match status" value="1"/>
</dbReference>
<organism evidence="6 7">
    <name type="scientific">Trichuris muris</name>
    <name type="common">Mouse whipworm</name>
    <dbReference type="NCBI Taxonomy" id="70415"/>
    <lineage>
        <taxon>Eukaryota</taxon>
        <taxon>Metazoa</taxon>
        <taxon>Ecdysozoa</taxon>
        <taxon>Nematoda</taxon>
        <taxon>Enoplea</taxon>
        <taxon>Dorylaimia</taxon>
        <taxon>Trichinellida</taxon>
        <taxon>Trichuridae</taxon>
        <taxon>Trichuris</taxon>
    </lineage>
</organism>
<dbReference type="GO" id="GO:0005829">
    <property type="term" value="C:cytosol"/>
    <property type="evidence" value="ECO:0007669"/>
    <property type="project" value="TreeGrafter"/>
</dbReference>
<comment type="subcellular location">
    <subcellularLocation>
        <location evidence="1">Lipid droplet</location>
    </subcellularLocation>
</comment>
<dbReference type="InterPro" id="IPR004279">
    <property type="entry name" value="Perilipin"/>
</dbReference>
<dbReference type="PANTHER" id="PTHR14024">
    <property type="entry name" value="PERILIPIN"/>
    <property type="match status" value="1"/>
</dbReference>
<keyword evidence="3" id="KW-0551">Lipid droplet</keyword>
<evidence type="ECO:0000256" key="4">
    <source>
        <dbReference type="PIRNR" id="PIRNR036881"/>
    </source>
</evidence>
<dbReference type="PANTHER" id="PTHR14024:SF49">
    <property type="entry name" value="LIPID STORAGE DROPLETS SURFACE-BINDING PROTEIN 1"/>
    <property type="match status" value="1"/>
</dbReference>
<dbReference type="WBParaSite" id="TMUE_0000001922.1">
    <property type="protein sequence ID" value="TMUE_0000001922.1"/>
    <property type="gene ID" value="WBGene00297787"/>
</dbReference>
<reference evidence="7 8" key="3">
    <citation type="submission" date="2019-12" db="UniProtKB">
        <authorList>
            <consortium name="WormBaseParasite"/>
        </authorList>
    </citation>
    <scope>IDENTIFICATION</scope>
</reference>
<proteinExistence type="inferred from homology"/>
<evidence type="ECO:0000256" key="5">
    <source>
        <dbReference type="SAM" id="MobiDB-lite"/>
    </source>
</evidence>
<accession>A0A5S6Q4N5</accession>
<dbReference type="Proteomes" id="UP000046395">
    <property type="component" value="Unassembled WGS sequence"/>
</dbReference>
<evidence type="ECO:0000313" key="6">
    <source>
        <dbReference type="Proteomes" id="UP000046395"/>
    </source>
</evidence>
<evidence type="ECO:0000313" key="7">
    <source>
        <dbReference type="WBParaSite" id="TMUE_0000001922.1"/>
    </source>
</evidence>
<evidence type="ECO:0000256" key="2">
    <source>
        <dbReference type="ARBA" id="ARBA00006311"/>
    </source>
</evidence>
<protein>
    <submittedName>
        <fullName evidence="7 8">Uncharacterized protein</fullName>
    </submittedName>
</protein>
<feature type="compositionally biased region" description="Basic residues" evidence="5">
    <location>
        <begin position="1"/>
        <end position="11"/>
    </location>
</feature>
<keyword evidence="6" id="KW-1185">Reference proteome</keyword>
<dbReference type="GO" id="GO:0005811">
    <property type="term" value="C:lipid droplet"/>
    <property type="evidence" value="ECO:0007669"/>
    <property type="project" value="UniProtKB-SubCell"/>
</dbReference>
<reference evidence="6" key="2">
    <citation type="submission" date="2014-03" db="EMBL/GenBank/DDBJ databases">
        <title>The whipworm genome and dual-species transcriptomics of an intimate host-pathogen interaction.</title>
        <authorList>
            <person name="Foth B.J."/>
            <person name="Tsai I.J."/>
            <person name="Reid A.J."/>
            <person name="Bancroft A.J."/>
            <person name="Nichol S."/>
            <person name="Tracey A."/>
            <person name="Holroyd N."/>
            <person name="Cotton J.A."/>
            <person name="Stanley E.J."/>
            <person name="Zarowiecki M."/>
            <person name="Liu J.Z."/>
            <person name="Huckvale T."/>
            <person name="Cooper P.J."/>
            <person name="Grencis R.K."/>
            <person name="Berriman M."/>
        </authorList>
    </citation>
    <scope>NUCLEOTIDE SEQUENCE [LARGE SCALE GENOMIC DNA]</scope>
    <source>
        <strain evidence="6">Edinburgh</strain>
    </source>
</reference>
<comment type="similarity">
    <text evidence="2 4">Belongs to the perilipin family.</text>
</comment>
<dbReference type="GO" id="GO:0019915">
    <property type="term" value="P:lipid storage"/>
    <property type="evidence" value="ECO:0007669"/>
    <property type="project" value="TreeGrafter"/>
</dbReference>
<dbReference type="STRING" id="70415.A0A5S6Q4N5"/>
<dbReference type="WBParaSite" id="TMUE_1000003163.1">
    <property type="protein sequence ID" value="TMUE_1000003163.1"/>
    <property type="gene ID" value="WBGene00288114"/>
</dbReference>
<dbReference type="GO" id="GO:0010890">
    <property type="term" value="P:positive regulation of triglyceride storage"/>
    <property type="evidence" value="ECO:0007669"/>
    <property type="project" value="TreeGrafter"/>
</dbReference>
<feature type="region of interest" description="Disordered" evidence="5">
    <location>
        <begin position="1"/>
        <end position="22"/>
    </location>
</feature>
<sequence length="428" mass="48690">MHSHKARRRGAHSFPSRTMETKPSRQENFRLLSRLEALPIVHYLLQQVFAAYEYTKQSNWLFNSTLTTTESTLKTVSDRTQPLVQYFSRHLSFLDKLACSQLEMIERRFPSIKFHPDEVRDYGRRRYDQSYLKKGVDTLYSAKEFSVDKINETGQMCSNLMAMLTTESGQKADLDKLMQISQKILDSAIEYTDSLIDKYIPAEDIERFKARKEEAKGYIDRVQCLSSKLVSGVNKRTIDSYNSARDGSIAAFQQLATSMKLMDTLRAAQQFINEKSAASLSATREQTHKAVGYIRTRYGHVYSAVDQTTLWVVHLLAMNTKMNAGSAAHSAMVYVDDLCKTVAKAKSTGEVKDELMSEAGEKIEICRRRFLEALSNATEYAPVSWVAISVGGIELDDDLLVFDRNARLPPHVVTLYLQPRLASQFHRG</sequence>
<reference evidence="6" key="1">
    <citation type="submission" date="2013-11" db="EMBL/GenBank/DDBJ databases">
        <authorList>
            <person name="Aslett M."/>
        </authorList>
    </citation>
    <scope>NUCLEOTIDE SEQUENCE [LARGE SCALE GENOMIC DNA]</scope>
    <source>
        <strain evidence="6">Edinburgh</strain>
    </source>
</reference>
<dbReference type="AlphaFoldDB" id="A0A5S6Q4N5"/>
<dbReference type="Pfam" id="PF03036">
    <property type="entry name" value="Perilipin"/>
    <property type="match status" value="1"/>
</dbReference>
<evidence type="ECO:0000313" key="8">
    <source>
        <dbReference type="WBParaSite" id="TMUE_1000003163.1"/>
    </source>
</evidence>
<name>A0A5S6Q4N5_TRIMR</name>
<dbReference type="SUPFAM" id="SSF109775">
    <property type="entry name" value="Mannose-6-phosphate receptor binding protein 1 (Tip47), C-terminal domain"/>
    <property type="match status" value="1"/>
</dbReference>
<evidence type="ECO:0000256" key="1">
    <source>
        <dbReference type="ARBA" id="ARBA00004502"/>
    </source>
</evidence>